<proteinExistence type="predicted"/>
<reference evidence="2" key="1">
    <citation type="journal article" date="2023" name="Mol. Phylogenet. Evol.">
        <title>Genome-scale phylogeny and comparative genomics of the fungal order Sordariales.</title>
        <authorList>
            <person name="Hensen N."/>
            <person name="Bonometti L."/>
            <person name="Westerberg I."/>
            <person name="Brannstrom I.O."/>
            <person name="Guillou S."/>
            <person name="Cros-Aarteil S."/>
            <person name="Calhoun S."/>
            <person name="Haridas S."/>
            <person name="Kuo A."/>
            <person name="Mondo S."/>
            <person name="Pangilinan J."/>
            <person name="Riley R."/>
            <person name="LaButti K."/>
            <person name="Andreopoulos B."/>
            <person name="Lipzen A."/>
            <person name="Chen C."/>
            <person name="Yan M."/>
            <person name="Daum C."/>
            <person name="Ng V."/>
            <person name="Clum A."/>
            <person name="Steindorff A."/>
            <person name="Ohm R.A."/>
            <person name="Martin F."/>
            <person name="Silar P."/>
            <person name="Natvig D.O."/>
            <person name="Lalanne C."/>
            <person name="Gautier V."/>
            <person name="Ament-Velasquez S.L."/>
            <person name="Kruys A."/>
            <person name="Hutchinson M.I."/>
            <person name="Powell A.J."/>
            <person name="Barry K."/>
            <person name="Miller A.N."/>
            <person name="Grigoriev I.V."/>
            <person name="Debuchy R."/>
            <person name="Gladieux P."/>
            <person name="Hiltunen Thoren M."/>
            <person name="Johannesson H."/>
        </authorList>
    </citation>
    <scope>NUCLEOTIDE SEQUENCE</scope>
    <source>
        <strain evidence="2">CBS 168.71</strain>
    </source>
</reference>
<accession>A0AAE0H6L1</accession>
<evidence type="ECO:0000313" key="3">
    <source>
        <dbReference type="Proteomes" id="UP001278766"/>
    </source>
</evidence>
<organism evidence="2 3">
    <name type="scientific">Chaetomium fimeti</name>
    <dbReference type="NCBI Taxonomy" id="1854472"/>
    <lineage>
        <taxon>Eukaryota</taxon>
        <taxon>Fungi</taxon>
        <taxon>Dikarya</taxon>
        <taxon>Ascomycota</taxon>
        <taxon>Pezizomycotina</taxon>
        <taxon>Sordariomycetes</taxon>
        <taxon>Sordariomycetidae</taxon>
        <taxon>Sordariales</taxon>
        <taxon>Chaetomiaceae</taxon>
        <taxon>Chaetomium</taxon>
    </lineage>
</organism>
<evidence type="ECO:0000313" key="2">
    <source>
        <dbReference type="EMBL" id="KAK3290933.1"/>
    </source>
</evidence>
<dbReference type="RefSeq" id="XP_062654447.1">
    <property type="nucleotide sequence ID" value="XM_062801408.1"/>
</dbReference>
<feature type="domain" description="Heterokaryon incompatibility" evidence="1">
    <location>
        <begin position="105"/>
        <end position="256"/>
    </location>
</feature>
<evidence type="ECO:0000259" key="1">
    <source>
        <dbReference type="Pfam" id="PF06985"/>
    </source>
</evidence>
<dbReference type="PANTHER" id="PTHR33112:SF16">
    <property type="entry name" value="HETEROKARYON INCOMPATIBILITY DOMAIN-CONTAINING PROTEIN"/>
    <property type="match status" value="1"/>
</dbReference>
<dbReference type="PANTHER" id="PTHR33112">
    <property type="entry name" value="DOMAIN PROTEIN, PUTATIVE-RELATED"/>
    <property type="match status" value="1"/>
</dbReference>
<dbReference type="InterPro" id="IPR010730">
    <property type="entry name" value="HET"/>
</dbReference>
<keyword evidence="3" id="KW-1185">Reference proteome</keyword>
<reference evidence="2" key="2">
    <citation type="submission" date="2023-06" db="EMBL/GenBank/DDBJ databases">
        <authorList>
            <consortium name="Lawrence Berkeley National Laboratory"/>
            <person name="Haridas S."/>
            <person name="Hensen N."/>
            <person name="Bonometti L."/>
            <person name="Westerberg I."/>
            <person name="Brannstrom I.O."/>
            <person name="Guillou S."/>
            <person name="Cros-Aarteil S."/>
            <person name="Calhoun S."/>
            <person name="Kuo A."/>
            <person name="Mondo S."/>
            <person name="Pangilinan J."/>
            <person name="Riley R."/>
            <person name="Labutti K."/>
            <person name="Andreopoulos B."/>
            <person name="Lipzen A."/>
            <person name="Chen C."/>
            <person name="Yanf M."/>
            <person name="Daum C."/>
            <person name="Ng V."/>
            <person name="Clum A."/>
            <person name="Steindorff A."/>
            <person name="Ohm R."/>
            <person name="Martin F."/>
            <person name="Silar P."/>
            <person name="Natvig D."/>
            <person name="Lalanne C."/>
            <person name="Gautier V."/>
            <person name="Ament-Velasquez S.L."/>
            <person name="Kruys A."/>
            <person name="Hutchinson M.I."/>
            <person name="Powell A.J."/>
            <person name="Barry K."/>
            <person name="Miller A.N."/>
            <person name="Grigoriev I.V."/>
            <person name="Debuchy R."/>
            <person name="Gladieux P."/>
            <person name="Thoren M.H."/>
            <person name="Johannesson H."/>
        </authorList>
    </citation>
    <scope>NUCLEOTIDE SEQUENCE</scope>
    <source>
        <strain evidence="2">CBS 168.71</strain>
    </source>
</reference>
<comment type="caution">
    <text evidence="2">The sequence shown here is derived from an EMBL/GenBank/DDBJ whole genome shotgun (WGS) entry which is preliminary data.</text>
</comment>
<gene>
    <name evidence="2" type="ORF">B0H64DRAFT_349687</name>
</gene>
<name>A0AAE0H6L1_9PEZI</name>
<dbReference type="EMBL" id="JAUEPN010000011">
    <property type="protein sequence ID" value="KAK3290933.1"/>
    <property type="molecule type" value="Genomic_DNA"/>
</dbReference>
<dbReference type="AlphaFoldDB" id="A0AAE0H6L1"/>
<protein>
    <submittedName>
        <fullName evidence="2">Heterokaryon incompatibility protein-domain-containing protein</fullName>
    </submittedName>
</protein>
<dbReference type="Proteomes" id="UP001278766">
    <property type="component" value="Unassembled WGS sequence"/>
</dbReference>
<dbReference type="Pfam" id="PF06985">
    <property type="entry name" value="HET"/>
    <property type="match status" value="1"/>
</dbReference>
<sequence>MALTKLDVMDKRTLTFHEEQYGQRPERDFLLTSEGECESTASSRSMEWVREMVEECTSGHDKCNNAPTPWLPTRLVHVGGPSQIPRLVETSMLSLGPDSAPTIKYTTLSHCWGNVDTLRLTRESRSDFYEGIQPSTIPKTYAEAMEVTKGLGLEYIWIDSLCIVQGDSDDWEHECAQMAEVYRHGYCNIAALEATDSYGGCFRQRDPAHISPVIVESRWDGQDRRLWARDPFPDRYAIRHEIDNSPVHRRAWVLQERHMAPRILHFGKKAIFWECRTEMGCEVGDIFNTPSLVGYSARNSRTLSENEVRHIIWLWTDIVTRYTQAELTFHSDRFFAISAVAREMQRILSSGTSSKVEYLAGLWTVFLEYQLVWTSASPDTATRISESDQLMAPSWSWASLNGPVGAYVLPWTYNTKRAIAQVTHHTIVPRSGDPFFGPATEPKSVLEISALCWRLSDPRRNEQISSPSDSPITIRLCWDVTPPSLHTVAATFLLPVLVDQAPEPHSLSILLTGLILHKVDNVTDGSFRRVGKFDIAIPGASQDLRGKGSKARLDRCIELSLEHNRIWPSQYNDQPPPSTPAEEIWANAITYQGISLE</sequence>
<dbReference type="GeneID" id="87838356"/>